<sequence>MGLSGRILGGNNLMNTKSLISGGVCVFIGGCFAISAATSLKIGTSTNMGPGYFPFSLAIILMGTGIYIAVKALTESRGDFRFDVNAVPWRGLILVCFAPVFLGLTIRGLGLLPSVFVTSMISGYASRTQTFRLAFFVSALLAVFCALIFSYFLKLPIPVIGPWLNI</sequence>
<accession>A0A2P7B6L1</accession>
<feature type="transmembrane region" description="Helical" evidence="1">
    <location>
        <begin position="52"/>
        <end position="70"/>
    </location>
</feature>
<dbReference type="Proteomes" id="UP000241764">
    <property type="component" value="Unassembled WGS sequence"/>
</dbReference>
<evidence type="ECO:0000313" key="4">
    <source>
        <dbReference type="Proteomes" id="UP000241764"/>
    </source>
</evidence>
<name>A0A2P7B6L1_9HYPH</name>
<reference evidence="4" key="1">
    <citation type="submission" date="2017-11" db="EMBL/GenBank/DDBJ databases">
        <authorList>
            <person name="Kuznetsova I."/>
            <person name="Sazanova A."/>
            <person name="Chirak E."/>
            <person name="Safronova V."/>
            <person name="Willems A."/>
        </authorList>
    </citation>
    <scope>NUCLEOTIDE SEQUENCE [LARGE SCALE GENOMIC DNA]</scope>
    <source>
        <strain evidence="4">CCBAU 03422</strain>
    </source>
</reference>
<evidence type="ECO:0000259" key="2">
    <source>
        <dbReference type="Pfam" id="PF07331"/>
    </source>
</evidence>
<feature type="transmembrane region" description="Helical" evidence="1">
    <location>
        <begin position="133"/>
        <end position="153"/>
    </location>
</feature>
<dbReference type="Pfam" id="PF07331">
    <property type="entry name" value="TctB"/>
    <property type="match status" value="1"/>
</dbReference>
<dbReference type="AlphaFoldDB" id="A0A2P7B6L1"/>
<proteinExistence type="predicted"/>
<feature type="transmembrane region" description="Helical" evidence="1">
    <location>
        <begin position="20"/>
        <end position="40"/>
    </location>
</feature>
<comment type="caution">
    <text evidence="3">The sequence shown here is derived from an EMBL/GenBank/DDBJ whole genome shotgun (WGS) entry which is preliminary data.</text>
</comment>
<keyword evidence="1" id="KW-0472">Membrane</keyword>
<dbReference type="OrthoDB" id="5186924at2"/>
<dbReference type="EMBL" id="PGGM01000010">
    <property type="protein sequence ID" value="PSH62105.1"/>
    <property type="molecule type" value="Genomic_DNA"/>
</dbReference>
<keyword evidence="1" id="KW-0812">Transmembrane</keyword>
<dbReference type="PROSITE" id="PS51257">
    <property type="entry name" value="PROKAR_LIPOPROTEIN"/>
    <property type="match status" value="1"/>
</dbReference>
<keyword evidence="4" id="KW-1185">Reference proteome</keyword>
<feature type="transmembrane region" description="Helical" evidence="1">
    <location>
        <begin position="90"/>
        <end position="112"/>
    </location>
</feature>
<organism evidence="3 4">
    <name type="scientific">Phyllobacterium sophorae</name>
    <dbReference type="NCBI Taxonomy" id="1520277"/>
    <lineage>
        <taxon>Bacteria</taxon>
        <taxon>Pseudomonadati</taxon>
        <taxon>Pseudomonadota</taxon>
        <taxon>Alphaproteobacteria</taxon>
        <taxon>Hyphomicrobiales</taxon>
        <taxon>Phyllobacteriaceae</taxon>
        <taxon>Phyllobacterium</taxon>
    </lineage>
</organism>
<feature type="domain" description="DUF1468" evidence="2">
    <location>
        <begin position="20"/>
        <end position="158"/>
    </location>
</feature>
<gene>
    <name evidence="3" type="ORF">CU103_19855</name>
</gene>
<protein>
    <submittedName>
        <fullName evidence="3">Tripartite tricarboxylate transporter TctB family protein</fullName>
    </submittedName>
</protein>
<keyword evidence="1" id="KW-1133">Transmembrane helix</keyword>
<evidence type="ECO:0000313" key="3">
    <source>
        <dbReference type="EMBL" id="PSH62105.1"/>
    </source>
</evidence>
<dbReference type="InterPro" id="IPR009936">
    <property type="entry name" value="DUF1468"/>
</dbReference>
<evidence type="ECO:0000256" key="1">
    <source>
        <dbReference type="SAM" id="Phobius"/>
    </source>
</evidence>